<dbReference type="PATRIC" id="fig|1547436.3.peg.3641"/>
<reference evidence="1 2" key="1">
    <citation type="submission" date="2015-04" db="EMBL/GenBank/DDBJ databases">
        <title>Complete genome of flavobacterium.</title>
        <authorList>
            <person name="Kwon Y.M."/>
            <person name="Kim S.-J."/>
        </authorList>
    </citation>
    <scope>NUCLEOTIDE SEQUENCE [LARGE SCALE GENOMIC DNA]</scope>
    <source>
        <strain evidence="1 2">DK169</strain>
    </source>
</reference>
<sequence length="248" mass="28113">MSIFKKLFGGEKPKEESQIDKSKFNKIEKSDFSDFQDLVEQNAGLSFEKQMIFGDVIGSSAWELDMGKGKIFFGALELPIQIIGSLAFNNNSWMWGWANTQSGMPENLLKQSNQLKEIGESKNIQKLIDGQYNVDEGFEHKIGMLACGLFKAKSYYCANYGQGTLVVTIDDNKIPEVDKNRLEKIMTNFPQLISGTDLNHKNAFLNYLIDRDFELSISENKIEGLRNNKIVVAEFDELDRLKSLNGKI</sequence>
<dbReference type="OrthoDB" id="7859927at2"/>
<dbReference type="RefSeq" id="WP_055397599.1">
    <property type="nucleotide sequence ID" value="NZ_LCTZ01000002.1"/>
</dbReference>
<comment type="caution">
    <text evidence="1">The sequence shown here is derived from an EMBL/GenBank/DDBJ whole genome shotgun (WGS) entry which is preliminary data.</text>
</comment>
<proteinExistence type="predicted"/>
<keyword evidence="2" id="KW-1185">Reference proteome</keyword>
<protein>
    <submittedName>
        <fullName evidence="1">Uncharacterized protein</fullName>
    </submittedName>
</protein>
<dbReference type="EMBL" id="LCTZ01000002">
    <property type="protein sequence ID" value="KQC31495.1"/>
    <property type="molecule type" value="Genomic_DNA"/>
</dbReference>
<accession>A0A0Q1DRM4</accession>
<dbReference type="InterPro" id="IPR049249">
    <property type="entry name" value="DUF6882"/>
</dbReference>
<evidence type="ECO:0000313" key="1">
    <source>
        <dbReference type="EMBL" id="KQC31495.1"/>
    </source>
</evidence>
<dbReference type="Proteomes" id="UP000050827">
    <property type="component" value="Unassembled WGS sequence"/>
</dbReference>
<name>A0A0Q1DRM4_9FLAO</name>
<dbReference type="Pfam" id="PF21813">
    <property type="entry name" value="DUF6882"/>
    <property type="match status" value="1"/>
</dbReference>
<organism evidence="1 2">
    <name type="scientific">Flagellimonas eckloniae</name>
    <dbReference type="NCBI Taxonomy" id="346185"/>
    <lineage>
        <taxon>Bacteria</taxon>
        <taxon>Pseudomonadati</taxon>
        <taxon>Bacteroidota</taxon>
        <taxon>Flavobacteriia</taxon>
        <taxon>Flavobacteriales</taxon>
        <taxon>Flavobacteriaceae</taxon>
        <taxon>Flagellimonas</taxon>
    </lineage>
</organism>
<evidence type="ECO:0000313" key="2">
    <source>
        <dbReference type="Proteomes" id="UP000050827"/>
    </source>
</evidence>
<gene>
    <name evidence="1" type="ORF">AAY42_17665</name>
</gene>
<dbReference type="STRING" id="346185.AAY42_17665"/>
<dbReference type="AlphaFoldDB" id="A0A0Q1DRM4"/>